<sequence length="107" mass="11952">MTFARAATPALHALALCHQLHALALCHQWCNQRYQLSFLSTLPCSVKRWRQLAVKMARLILIIKMTQPNTEVRDQLHDVYGSDAMMLIAVGQTVTAEFATVASVNNS</sequence>
<dbReference type="Proteomes" id="UP000625316">
    <property type="component" value="Unassembled WGS sequence"/>
</dbReference>
<evidence type="ECO:0000313" key="2">
    <source>
        <dbReference type="Proteomes" id="UP000625316"/>
    </source>
</evidence>
<dbReference type="InterPro" id="IPR021111">
    <property type="entry name" value="Hexamer_Tyr-coord_heme_pr_HTHP"/>
</dbReference>
<protein>
    <submittedName>
        <fullName evidence="1">Uncharacterized protein</fullName>
    </submittedName>
</protein>
<dbReference type="Gene3D" id="6.10.80.10">
    <property type="entry name" value="Hexameric tyrosine-coordinated heme protein (HTHP)"/>
    <property type="match status" value="1"/>
</dbReference>
<organism evidence="1 2">
    <name type="scientific">Romeriopsis navalis LEGE 11480</name>
    <dbReference type="NCBI Taxonomy" id="2777977"/>
    <lineage>
        <taxon>Bacteria</taxon>
        <taxon>Bacillati</taxon>
        <taxon>Cyanobacteriota</taxon>
        <taxon>Cyanophyceae</taxon>
        <taxon>Leptolyngbyales</taxon>
        <taxon>Leptolyngbyaceae</taxon>
        <taxon>Romeriopsis</taxon>
        <taxon>Romeriopsis navalis</taxon>
    </lineage>
</organism>
<dbReference type="Pfam" id="PF11534">
    <property type="entry name" value="HTHP"/>
    <property type="match status" value="1"/>
</dbReference>
<keyword evidence="2" id="KW-1185">Reference proteome</keyword>
<evidence type="ECO:0000313" key="1">
    <source>
        <dbReference type="EMBL" id="MBE9030540.1"/>
    </source>
</evidence>
<name>A0A928VLI9_9CYAN</name>
<dbReference type="InterPro" id="IPR038125">
    <property type="entry name" value="HTHP_sf"/>
</dbReference>
<gene>
    <name evidence="1" type="ORF">IQ266_12440</name>
</gene>
<dbReference type="RefSeq" id="WP_264325368.1">
    <property type="nucleotide sequence ID" value="NZ_JADEXQ010000038.1"/>
</dbReference>
<dbReference type="AlphaFoldDB" id="A0A928VLI9"/>
<proteinExistence type="predicted"/>
<dbReference type="EMBL" id="JADEXQ010000038">
    <property type="protein sequence ID" value="MBE9030540.1"/>
    <property type="molecule type" value="Genomic_DNA"/>
</dbReference>
<comment type="caution">
    <text evidence="1">The sequence shown here is derived from an EMBL/GenBank/DDBJ whole genome shotgun (WGS) entry which is preliminary data.</text>
</comment>
<reference evidence="1" key="1">
    <citation type="submission" date="2020-10" db="EMBL/GenBank/DDBJ databases">
        <authorList>
            <person name="Castelo-Branco R."/>
            <person name="Eusebio N."/>
            <person name="Adriana R."/>
            <person name="Vieira A."/>
            <person name="Brugerolle De Fraissinette N."/>
            <person name="Rezende De Castro R."/>
            <person name="Schneider M.P."/>
            <person name="Vasconcelos V."/>
            <person name="Leao P.N."/>
        </authorList>
    </citation>
    <scope>NUCLEOTIDE SEQUENCE</scope>
    <source>
        <strain evidence="1">LEGE 11480</strain>
    </source>
</reference>
<accession>A0A928VLI9</accession>